<dbReference type="GO" id="GO:0046856">
    <property type="term" value="P:phosphatidylinositol dephosphorylation"/>
    <property type="evidence" value="ECO:0007669"/>
    <property type="project" value="InterPro"/>
</dbReference>
<comment type="similarity">
    <text evidence="2">In the central section; belongs to the inositol 1,4,5-trisphosphate 5-phosphatase family.</text>
</comment>
<gene>
    <name evidence="5" type="ORF">JYZ213_LOCUS7686</name>
</gene>
<evidence type="ECO:0000313" key="6">
    <source>
        <dbReference type="Proteomes" id="UP000663845"/>
    </source>
</evidence>
<dbReference type="InterPro" id="IPR036691">
    <property type="entry name" value="Endo/exonu/phosph_ase_sf"/>
</dbReference>
<evidence type="ECO:0000256" key="3">
    <source>
        <dbReference type="ARBA" id="ARBA00013044"/>
    </source>
</evidence>
<dbReference type="PROSITE" id="PS50275">
    <property type="entry name" value="SAC"/>
    <property type="match status" value="1"/>
</dbReference>
<sequence>MFPNAPPTGPTRPTLPVASPVSKWNVILYRKAEPIQTSHSYDSTQIYGSFYIQLEHQASSSSPSRSDVLYLRYQSQQQKNTVDSYTLPFTISQVSNEDLSPDKVPLASSISSSSTSSKFYNSEQQTVRINGQSNNPYTLLLRCKAFLGVLVLNSSTNSTSANTAGISRPYMIFVTEDIYIGQLFDAQIYRISQIATISLRDNPEDEVHVAGIKKLFQGRCFYYSAACKPETSNNKRYFNKPYDITLCAQRMVQGQDSDIRFFWNRGLCLPFLKYNIDIRYWIPKLLCGGIEKHQTGDIDLWLISRLSCERAGTRFNVRGVNDDGAVANFVETEQIVLLPRQSSYSSFVIVRGSIPLFWHQPRYQVGTHRITIPRSEVLSFKAFFEHFKHLYRHYGRVLIINLIEKSENEKRIGEEYQNLFNLLVKTYKQVQQNQKPCLGHLNERDFIWFDYHGQSRTIKNFTPEQFVRQMLIQNAQYSVEQALQQQSTFTYVDNTTQSLQQGIFRINCIDCLDRTNNVQLTIGLSVLSMQLESLKKQINSNSLFDQLKDMWINNGDHISRIYTGTGALGQRSIAKDIQRSVGRAIQNNLRDDEKQQSMQTLIYTYAKDSYLHERSVAALLTPYVISDGIILSEMFRIRRNYIKKEEIRISTGTWNINGDKDPELVQSIFPSILDAWILDGPENISSKTRKKNSIPTIGEVASDYTKTMPREVASDYTKTMPSILAIGFQEICDLTATNMVWQSSANANRWVNNVQKHFKQAYPNDEYILLGHDQLVGVCLAVFIRRDLAPFVKNIAIDSVKTGMGGKLGNKGCTGPVHFETPKQGVTIDIANIQDYIREKAEKNLEECKSFEVSLPPSITGITSESNKIEFKSLFQTPTLNELEIVSTNPDGSSIRLNEEQLKAVKQTGEFEVNSIHFPGQHHRWRLSKLLQSGILTANHVFFKELSWAVYMLIIFAQDRVFSNCFSFKATLRSWKQGFVSLVDALIGLPAVYSSSIDSDVENERSKFLVTELSPHKSEKEMHEAFCAQIPILLEVMTEHKKYLYRENKKRPPPMLPYPHHFVTPNNIDIDLRLHNRDLQEKIRSIVNALLHRCTRGMYDTVIYQLVVKRFARIPAHDSFHARRIAGPGLASEYFYQVSSPEVLAALESLIEQKELQVYRTYVEQILMKPVDEYRRFFNAAFEPFSAIVQMTSSQSVYARMNDVVNEHIRNLRTTIEKRDNLLRVQRGAKHDRIRLTETDLTAVLIEGTQLVEKWYPKRILSYLNKEETDKFWNDLDLEPNDWFGLTSKLLQDLFCRDFLTPLEQTDVFYSLKVDHITLSKYAHMIDSANLHDDLDVVTSVYLPETSFTISQPSFDQQILNPNEAILNLSTNYSEKRRIKFHGRIYRFFNHQGNYSKHANNLSKYVDYTSITCRFSIPIQIPDVICINIIIFNRDNNNSLTATSMKNVPLQQIVELIDFNKQFYDKLILPTYSTIIPSPSIYNNIINDDVVIINNAEDES</sequence>
<comment type="caution">
    <text evidence="5">The sequence shown here is derived from an EMBL/GenBank/DDBJ whole genome shotgun (WGS) entry which is preliminary data.</text>
</comment>
<dbReference type="Pfam" id="PF25228">
    <property type="entry name" value="Lips"/>
    <property type="match status" value="1"/>
</dbReference>
<dbReference type="Gene3D" id="3.60.10.10">
    <property type="entry name" value="Endonuclease/exonuclease/phosphatase"/>
    <property type="match status" value="1"/>
</dbReference>
<dbReference type="SMART" id="SM00128">
    <property type="entry name" value="IPPc"/>
    <property type="match status" value="1"/>
</dbReference>
<accession>A0A813W883</accession>
<comment type="similarity">
    <text evidence="1">Belongs to the synaptojanin family.</text>
</comment>
<dbReference type="EC" id="3.1.3.36" evidence="3"/>
<dbReference type="Pfam" id="PF02383">
    <property type="entry name" value="Syja_N"/>
    <property type="match status" value="1"/>
</dbReference>
<evidence type="ECO:0000259" key="4">
    <source>
        <dbReference type="PROSITE" id="PS50275"/>
    </source>
</evidence>
<dbReference type="PANTHER" id="PTHR37686:SF1">
    <property type="entry name" value="LD36006P"/>
    <property type="match status" value="1"/>
</dbReference>
<name>A0A813W883_9BILA</name>
<dbReference type="Proteomes" id="UP000663845">
    <property type="component" value="Unassembled WGS sequence"/>
</dbReference>
<dbReference type="GO" id="GO:0004439">
    <property type="term" value="F:phosphatidylinositol-4,5-bisphosphate 5-phosphatase activity"/>
    <property type="evidence" value="ECO:0007669"/>
    <property type="project" value="UniProtKB-EC"/>
</dbReference>
<dbReference type="EMBL" id="CAJNOG010000051">
    <property type="protein sequence ID" value="CAF0847044.1"/>
    <property type="molecule type" value="Genomic_DNA"/>
</dbReference>
<feature type="domain" description="SAC" evidence="4">
    <location>
        <begin position="227"/>
        <end position="564"/>
    </location>
</feature>
<evidence type="ECO:0000313" key="5">
    <source>
        <dbReference type="EMBL" id="CAF0847044.1"/>
    </source>
</evidence>
<dbReference type="PANTHER" id="PTHR37686">
    <property type="entry name" value="LD36006P"/>
    <property type="match status" value="1"/>
</dbReference>
<protein>
    <recommendedName>
        <fullName evidence="3">phosphoinositide 5-phosphatase</fullName>
        <ecNumber evidence="3">3.1.3.36</ecNumber>
    </recommendedName>
</protein>
<reference evidence="5" key="1">
    <citation type="submission" date="2021-02" db="EMBL/GenBank/DDBJ databases">
        <authorList>
            <person name="Nowell W R."/>
        </authorList>
    </citation>
    <scope>NUCLEOTIDE SEQUENCE</scope>
</reference>
<proteinExistence type="inferred from homology"/>
<dbReference type="InterPro" id="IPR002013">
    <property type="entry name" value="SAC_dom"/>
</dbReference>
<organism evidence="5 6">
    <name type="scientific">Adineta steineri</name>
    <dbReference type="NCBI Taxonomy" id="433720"/>
    <lineage>
        <taxon>Eukaryota</taxon>
        <taxon>Metazoa</taxon>
        <taxon>Spiralia</taxon>
        <taxon>Gnathifera</taxon>
        <taxon>Rotifera</taxon>
        <taxon>Eurotatoria</taxon>
        <taxon>Bdelloidea</taxon>
        <taxon>Adinetida</taxon>
        <taxon>Adinetidae</taxon>
        <taxon>Adineta</taxon>
    </lineage>
</organism>
<evidence type="ECO:0000256" key="1">
    <source>
        <dbReference type="ARBA" id="ARBA00008943"/>
    </source>
</evidence>
<evidence type="ECO:0000256" key="2">
    <source>
        <dbReference type="ARBA" id="ARBA00009678"/>
    </source>
</evidence>
<dbReference type="InterPro" id="IPR057435">
    <property type="entry name" value="Lips"/>
</dbReference>
<dbReference type="SUPFAM" id="SSF56219">
    <property type="entry name" value="DNase I-like"/>
    <property type="match status" value="1"/>
</dbReference>
<dbReference type="InterPro" id="IPR000300">
    <property type="entry name" value="IPPc"/>
</dbReference>
<dbReference type="Pfam" id="PF22669">
    <property type="entry name" value="Exo_endo_phos2"/>
    <property type="match status" value="1"/>
</dbReference>